<evidence type="ECO:0000313" key="4">
    <source>
        <dbReference type="Proteomes" id="UP000597338"/>
    </source>
</evidence>
<dbReference type="PANTHER" id="PTHR11091:SF0">
    <property type="entry name" value="MALATE DEHYDROGENASE"/>
    <property type="match status" value="1"/>
</dbReference>
<keyword evidence="2" id="KW-0560">Oxidoreductase</keyword>
<dbReference type="Gene3D" id="3.30.1370.60">
    <property type="entry name" value="Hypothetical oxidoreductase yiak, domain 2"/>
    <property type="match status" value="1"/>
</dbReference>
<organism evidence="3 4">
    <name type="scientific">Parapedobacter defluvii</name>
    <dbReference type="NCBI Taxonomy" id="2045106"/>
    <lineage>
        <taxon>Bacteria</taxon>
        <taxon>Pseudomonadati</taxon>
        <taxon>Bacteroidota</taxon>
        <taxon>Sphingobacteriia</taxon>
        <taxon>Sphingobacteriales</taxon>
        <taxon>Sphingobacteriaceae</taxon>
        <taxon>Parapedobacter</taxon>
    </lineage>
</organism>
<protein>
    <submittedName>
        <fullName evidence="3">Malate dehydrogenase</fullName>
    </submittedName>
</protein>
<proteinExistence type="inferred from homology"/>
<dbReference type="SUPFAM" id="SSF89733">
    <property type="entry name" value="L-sulfolactate dehydrogenase-like"/>
    <property type="match status" value="1"/>
</dbReference>
<dbReference type="InterPro" id="IPR036111">
    <property type="entry name" value="Mal/L-sulfo/L-lacto_DH-like_sf"/>
</dbReference>
<dbReference type="Proteomes" id="UP000597338">
    <property type="component" value="Unassembled WGS sequence"/>
</dbReference>
<evidence type="ECO:0000256" key="2">
    <source>
        <dbReference type="ARBA" id="ARBA00023002"/>
    </source>
</evidence>
<comment type="caution">
    <text evidence="3">The sequence shown here is derived from an EMBL/GenBank/DDBJ whole genome shotgun (WGS) entry which is preliminary data.</text>
</comment>
<dbReference type="InterPro" id="IPR043143">
    <property type="entry name" value="Mal/L-sulf/L-lact_DH-like_NADP"/>
</dbReference>
<reference evidence="4" key="1">
    <citation type="journal article" date="2019" name="Int. J. Syst. Evol. Microbiol.">
        <title>The Global Catalogue of Microorganisms (GCM) 10K type strain sequencing project: providing services to taxonomists for standard genome sequencing and annotation.</title>
        <authorList>
            <consortium name="The Broad Institute Genomics Platform"/>
            <consortium name="The Broad Institute Genome Sequencing Center for Infectious Disease"/>
            <person name="Wu L."/>
            <person name="Ma J."/>
        </authorList>
    </citation>
    <scope>NUCLEOTIDE SEQUENCE [LARGE SCALE GENOMIC DNA]</scope>
    <source>
        <strain evidence="4">CGMCC 1.15342</strain>
    </source>
</reference>
<gene>
    <name evidence="3" type="ORF">GCM10011386_33940</name>
</gene>
<accession>A0ABQ1ME70</accession>
<name>A0ABQ1ME70_9SPHI</name>
<dbReference type="Pfam" id="PF02615">
    <property type="entry name" value="Ldh_2"/>
    <property type="match status" value="1"/>
</dbReference>
<dbReference type="InterPro" id="IPR043144">
    <property type="entry name" value="Mal/L-sulf/L-lact_DH-like_ah"/>
</dbReference>
<dbReference type="PANTHER" id="PTHR11091">
    <property type="entry name" value="OXIDOREDUCTASE-RELATED"/>
    <property type="match status" value="1"/>
</dbReference>
<dbReference type="Gene3D" id="1.10.1530.10">
    <property type="match status" value="1"/>
</dbReference>
<evidence type="ECO:0000256" key="1">
    <source>
        <dbReference type="ARBA" id="ARBA00006056"/>
    </source>
</evidence>
<dbReference type="InterPro" id="IPR003767">
    <property type="entry name" value="Malate/L-lactate_DH-like"/>
</dbReference>
<comment type="similarity">
    <text evidence="1">Belongs to the LDH2/MDH2 oxidoreductase family.</text>
</comment>
<dbReference type="EMBL" id="BMIK01000013">
    <property type="protein sequence ID" value="GGC39028.1"/>
    <property type="molecule type" value="Genomic_DNA"/>
</dbReference>
<keyword evidence="4" id="KW-1185">Reference proteome</keyword>
<evidence type="ECO:0000313" key="3">
    <source>
        <dbReference type="EMBL" id="GGC39028.1"/>
    </source>
</evidence>
<sequence length="371" mass="39813">MKGGRLGRYKQKEELKISEQKLRDFTVNVFKAMGCPEADAELAADVLLAADLRGIDSHGVARLSGYVRLWEGGRLNPAPHIRIVHETPTTATVDGDRGLGLVTAPFAMNLAIEKARQYGSGWVSIRNSNHFGIAGYHALRAVEQEMIGYALTNASPLVAPTFSSERLLGTNPICYAFPAGSYPPVVVDMATSAAANGKLEVAERAGKPIPEGWVLDAEGQPTTDATAVKQGGTLLPLGSDRDHGSHKGFGLSAIVDILSGVLSGANYGPWVPPFVAYLQPVADQPGQGIGHFVGAMRVDGFRPVAEFKANMDQWITRFKQAKRVDNEQPVIIPGEPEYEAALDRRKNGIPLVEAVWQDLNALAAKFGITPP</sequence>